<reference evidence="8" key="1">
    <citation type="submission" date="2017-08" db="EMBL/GenBank/DDBJ databases">
        <authorList>
            <person name="Imhoff J.F."/>
            <person name="Rahn T."/>
            <person name="Kuenzel S."/>
            <person name="Neulinger S.C."/>
        </authorList>
    </citation>
    <scope>NUCLEOTIDE SEQUENCE</scope>
    <source>
        <strain evidence="8">IM 151</strain>
    </source>
</reference>
<evidence type="ECO:0000256" key="4">
    <source>
        <dbReference type="ARBA" id="ARBA00022692"/>
    </source>
</evidence>
<evidence type="ECO:0000313" key="9">
    <source>
        <dbReference type="Proteomes" id="UP001041814"/>
    </source>
</evidence>
<feature type="transmembrane region" description="Helical" evidence="7">
    <location>
        <begin position="304"/>
        <end position="327"/>
    </location>
</feature>
<keyword evidence="6 7" id="KW-0472">Membrane</keyword>
<reference evidence="8" key="2">
    <citation type="journal article" date="2020" name="Microorganisms">
        <title>Osmotic Adaptation and Compatible Solute Biosynthesis of Phototrophic Bacteria as Revealed from Genome Analyses.</title>
        <authorList>
            <person name="Imhoff J.F."/>
            <person name="Rahn T."/>
            <person name="Kunzel S."/>
            <person name="Keller A."/>
            <person name="Neulinger S.C."/>
        </authorList>
    </citation>
    <scope>NUCLEOTIDE SEQUENCE</scope>
    <source>
        <strain evidence="8">IM 151</strain>
    </source>
</reference>
<dbReference type="InterPro" id="IPR003317">
    <property type="entry name" value="Cyt-d_oxidase_su2"/>
</dbReference>
<comment type="similarity">
    <text evidence="2">Belongs to the cytochrome ubiquinol oxidase subunit 2 family.</text>
</comment>
<feature type="transmembrane region" description="Helical" evidence="7">
    <location>
        <begin position="120"/>
        <end position="142"/>
    </location>
</feature>
<dbReference type="PANTHER" id="PTHR43141">
    <property type="entry name" value="CYTOCHROME BD2 SUBUNIT II"/>
    <property type="match status" value="1"/>
</dbReference>
<keyword evidence="5 7" id="KW-1133">Transmembrane helix</keyword>
<proteinExistence type="inferred from homology"/>
<dbReference type="PANTHER" id="PTHR43141:SF4">
    <property type="entry name" value="CYTOCHROME BD2 SUBUNIT II"/>
    <property type="match status" value="1"/>
</dbReference>
<feature type="transmembrane region" description="Helical" evidence="7">
    <location>
        <begin position="196"/>
        <end position="220"/>
    </location>
</feature>
<evidence type="ECO:0000256" key="3">
    <source>
        <dbReference type="ARBA" id="ARBA00022475"/>
    </source>
</evidence>
<dbReference type="Pfam" id="PF02322">
    <property type="entry name" value="Cyt_bd_oxida_II"/>
    <property type="match status" value="1"/>
</dbReference>
<evidence type="ECO:0000256" key="1">
    <source>
        <dbReference type="ARBA" id="ARBA00004651"/>
    </source>
</evidence>
<sequence>MSTGFDWDLTVVWAVIIAASVFVYVVLDGFDLGIGILFRRFPVGAERDTAMNSVAPVWDGNETWLVLGGGGLLAAFPLAYGLIFSALYAPIIALLLALVFRGVAFEFRWRDPAHRGFWDLAFSGGSLLAALAQGVVLGALLQGVAVQGRAYAGGWWDWLTPFSLLTGVSVAVAYCLLGATWLVMKTEGRLQQQARRLAWGLGAATLLAIVAVSAATPFLSGAYFDHWLKWPGLLYVAPVPVLVALTSLGFVRSLKAGHEVAPFVLTLAVFALCFVGLGISVFPYVVPGAVTIWDAATDRSSQVFMLWGTVIVLPMILGYTAWSYWVFRGKVDADGYHS</sequence>
<evidence type="ECO:0000313" key="8">
    <source>
        <dbReference type="EMBL" id="MBK1715462.1"/>
    </source>
</evidence>
<dbReference type="PIRSF" id="PIRSF000267">
    <property type="entry name" value="Cyt_oxidse_sub2"/>
    <property type="match status" value="1"/>
</dbReference>
<feature type="transmembrane region" description="Helical" evidence="7">
    <location>
        <begin position="232"/>
        <end position="251"/>
    </location>
</feature>
<dbReference type="RefSeq" id="WP_200380030.1">
    <property type="nucleotide sequence ID" value="NZ_NRRU01000123.1"/>
</dbReference>
<evidence type="ECO:0000256" key="2">
    <source>
        <dbReference type="ARBA" id="ARBA00007543"/>
    </source>
</evidence>
<feature type="transmembrane region" description="Helical" evidence="7">
    <location>
        <begin position="162"/>
        <end position="184"/>
    </location>
</feature>
<protein>
    <submittedName>
        <fullName evidence="8">Cytochrome d ubiquinol oxidase subunit II</fullName>
    </submittedName>
</protein>
<feature type="transmembrane region" description="Helical" evidence="7">
    <location>
        <begin position="78"/>
        <end position="100"/>
    </location>
</feature>
<gene>
    <name evidence="8" type="primary">cydB</name>
    <name evidence="8" type="ORF">CKO43_22165</name>
</gene>
<keyword evidence="4 7" id="KW-0812">Transmembrane</keyword>
<comment type="caution">
    <text evidence="8">The sequence shown here is derived from an EMBL/GenBank/DDBJ whole genome shotgun (WGS) entry which is preliminary data.</text>
</comment>
<feature type="transmembrane region" description="Helical" evidence="7">
    <location>
        <begin position="7"/>
        <end position="27"/>
    </location>
</feature>
<evidence type="ECO:0000256" key="7">
    <source>
        <dbReference type="SAM" id="Phobius"/>
    </source>
</evidence>
<feature type="transmembrane region" description="Helical" evidence="7">
    <location>
        <begin position="263"/>
        <end position="284"/>
    </location>
</feature>
<dbReference type="Proteomes" id="UP001041814">
    <property type="component" value="Unassembled WGS sequence"/>
</dbReference>
<evidence type="ECO:0000256" key="5">
    <source>
        <dbReference type="ARBA" id="ARBA00022989"/>
    </source>
</evidence>
<keyword evidence="9" id="KW-1185">Reference proteome</keyword>
<keyword evidence="3" id="KW-1003">Cell membrane</keyword>
<dbReference type="EMBL" id="NRRU01000123">
    <property type="protein sequence ID" value="MBK1715462.1"/>
    <property type="molecule type" value="Genomic_DNA"/>
</dbReference>
<evidence type="ECO:0000256" key="6">
    <source>
        <dbReference type="ARBA" id="ARBA00023136"/>
    </source>
</evidence>
<comment type="subcellular location">
    <subcellularLocation>
        <location evidence="1">Cell membrane</location>
        <topology evidence="1">Multi-pass membrane protein</topology>
    </subcellularLocation>
</comment>
<organism evidence="8 9">
    <name type="scientific">Rubrivivax gelatinosus</name>
    <name type="common">Rhodocyclus gelatinosus</name>
    <name type="synonym">Rhodopseudomonas gelatinosa</name>
    <dbReference type="NCBI Taxonomy" id="28068"/>
    <lineage>
        <taxon>Bacteria</taxon>
        <taxon>Pseudomonadati</taxon>
        <taxon>Pseudomonadota</taxon>
        <taxon>Betaproteobacteria</taxon>
        <taxon>Burkholderiales</taxon>
        <taxon>Sphaerotilaceae</taxon>
        <taxon>Rubrivivax</taxon>
    </lineage>
</organism>
<dbReference type="NCBIfam" id="TIGR00203">
    <property type="entry name" value="cydB"/>
    <property type="match status" value="1"/>
</dbReference>
<name>A0ABS1DZD4_RUBGE</name>
<accession>A0ABS1DZD4</accession>